<reference evidence="1 2" key="1">
    <citation type="journal article" date="2012" name="PLoS ONE">
        <title>The genome characteristics and predicted function of methyl-group oxidation pathway in the obligate aceticlastic methanogens, Methanosaeta spp.</title>
        <authorList>
            <person name="Zhu J."/>
            <person name="Zheng H."/>
            <person name="Ai G."/>
            <person name="Zhang G."/>
            <person name="Liu D."/>
            <person name="Liu X."/>
            <person name="Dong X."/>
        </authorList>
    </citation>
    <scope>NUCLEOTIDE SEQUENCE [LARGE SCALE GENOMIC DNA]</scope>
    <source>
        <strain evidence="1 2">6Ac</strain>
    </source>
</reference>
<dbReference type="HOGENOM" id="CLU_146463_0_0_2"/>
<dbReference type="STRING" id="1110509.Mhar_0870"/>
<dbReference type="GeneID" id="12510039"/>
<gene>
    <name evidence="1" type="ordered locus">Mhar_0870</name>
</gene>
<dbReference type="Proteomes" id="UP000005877">
    <property type="component" value="Chromosome"/>
</dbReference>
<evidence type="ECO:0000313" key="2">
    <source>
        <dbReference type="Proteomes" id="UP000005877"/>
    </source>
</evidence>
<dbReference type="AlphaFoldDB" id="G7WLD9"/>
<dbReference type="EMBL" id="CP003117">
    <property type="protein sequence ID" value="AET64242.1"/>
    <property type="molecule type" value="Genomic_DNA"/>
</dbReference>
<sequence length="104" mass="11858">MVRWRGRGSKRTILFPRALDDFESENVKSLAEVCPNKAISVTLADDIPRVESFTLTFEMVPYCRCRIPFATEKDMAYIGELLPDAVPARSSDPSWMNLCPTCRR</sequence>
<dbReference type="RefSeq" id="WP_014586427.1">
    <property type="nucleotide sequence ID" value="NC_017527.1"/>
</dbReference>
<accession>G7WLD9</accession>
<evidence type="ECO:0000313" key="1">
    <source>
        <dbReference type="EMBL" id="AET64242.1"/>
    </source>
</evidence>
<dbReference type="OrthoDB" id="15347at2157"/>
<dbReference type="PATRIC" id="fig|1110509.7.peg.967"/>
<dbReference type="KEGG" id="mhi:Mhar_0870"/>
<organism evidence="1 2">
    <name type="scientific">Methanothrix harundinacea (strain 6Ac)</name>
    <name type="common">Methanosaeta harundinacea</name>
    <dbReference type="NCBI Taxonomy" id="1110509"/>
    <lineage>
        <taxon>Archaea</taxon>
        <taxon>Methanobacteriati</taxon>
        <taxon>Methanobacteriota</taxon>
        <taxon>Stenosarchaea group</taxon>
        <taxon>Methanomicrobia</taxon>
        <taxon>Methanotrichales</taxon>
        <taxon>Methanotrichaceae</taxon>
        <taxon>Methanothrix</taxon>
    </lineage>
</organism>
<protein>
    <submittedName>
        <fullName evidence="1">4Fe-4S ferredoxin iron-sulfur binding domain protein</fullName>
    </submittedName>
</protein>
<keyword evidence="2" id="KW-1185">Reference proteome</keyword>
<name>G7WLD9_METH6</name>
<proteinExistence type="predicted"/>